<sequence>MEPSTTLTDGEVRLRRWRVKDAVVLHRAVNESLDHLAPWMPWAVEGYNEANAIAYLRRCQERWRTGEAFDYAVVGAADAILGSASLMARLAPGALEIGYWIGKPHTGRGLATRASALLAAEAFRIGARSVEIHHDQANVRSGKIPERLGFTRIGTVPPKLPGGTASTGVLVVWRKTVPSAEE</sequence>
<dbReference type="EMBL" id="VJWX01000170">
    <property type="protein sequence ID" value="TVT48401.1"/>
    <property type="molecule type" value="Genomic_DNA"/>
</dbReference>
<dbReference type="OrthoDB" id="9799321at2"/>
<dbReference type="PROSITE" id="PS51186">
    <property type="entry name" value="GNAT"/>
    <property type="match status" value="1"/>
</dbReference>
<dbReference type="PANTHER" id="PTHR43441:SF3">
    <property type="entry name" value="ACETYLTRANSFERASE"/>
    <property type="match status" value="1"/>
</dbReference>
<dbReference type="SUPFAM" id="SSF55729">
    <property type="entry name" value="Acyl-CoA N-acyltransferases (Nat)"/>
    <property type="match status" value="1"/>
</dbReference>
<comment type="caution">
    <text evidence="2">The sequence shown here is derived from an EMBL/GenBank/DDBJ whole genome shotgun (WGS) entry which is preliminary data.</text>
</comment>
<keyword evidence="2" id="KW-0808">Transferase</keyword>
<evidence type="ECO:0000313" key="3">
    <source>
        <dbReference type="Proteomes" id="UP000320011"/>
    </source>
</evidence>
<reference evidence="2 3" key="2">
    <citation type="submission" date="2019-08" db="EMBL/GenBank/DDBJ databases">
        <title>Amycolatopsis acidicola sp. nov., isolated from peat swamp forest soil.</title>
        <authorList>
            <person name="Srisuk N."/>
        </authorList>
    </citation>
    <scope>NUCLEOTIDE SEQUENCE [LARGE SCALE GENOMIC DNA]</scope>
    <source>
        <strain evidence="2 3">TBRC 6029</strain>
    </source>
</reference>
<dbReference type="Proteomes" id="UP000320011">
    <property type="component" value="Unassembled WGS sequence"/>
</dbReference>
<dbReference type="GO" id="GO:0005737">
    <property type="term" value="C:cytoplasm"/>
    <property type="evidence" value="ECO:0007669"/>
    <property type="project" value="TreeGrafter"/>
</dbReference>
<evidence type="ECO:0000313" key="2">
    <source>
        <dbReference type="EMBL" id="TVT48401.1"/>
    </source>
</evidence>
<name>A0A558CI04_9PSEU</name>
<dbReference type="InterPro" id="IPR016181">
    <property type="entry name" value="Acyl_CoA_acyltransferase"/>
</dbReference>
<evidence type="ECO:0000259" key="1">
    <source>
        <dbReference type="PROSITE" id="PS51186"/>
    </source>
</evidence>
<reference evidence="2 3" key="1">
    <citation type="submission" date="2019-07" db="EMBL/GenBank/DDBJ databases">
        <authorList>
            <person name="Duangmal K."/>
            <person name="Teo W.F.A."/>
        </authorList>
    </citation>
    <scope>NUCLEOTIDE SEQUENCE [LARGE SCALE GENOMIC DNA]</scope>
    <source>
        <strain evidence="2 3">TBRC 6029</strain>
    </source>
</reference>
<keyword evidence="3" id="KW-1185">Reference proteome</keyword>
<dbReference type="InterPro" id="IPR051908">
    <property type="entry name" value="Ribosomal_N-acetyltransferase"/>
</dbReference>
<feature type="domain" description="N-acetyltransferase" evidence="1">
    <location>
        <begin position="24"/>
        <end position="178"/>
    </location>
</feature>
<dbReference type="GO" id="GO:0008999">
    <property type="term" value="F:protein-N-terminal-alanine acetyltransferase activity"/>
    <property type="evidence" value="ECO:0007669"/>
    <property type="project" value="TreeGrafter"/>
</dbReference>
<dbReference type="PANTHER" id="PTHR43441">
    <property type="entry name" value="RIBOSOMAL-PROTEIN-SERINE ACETYLTRANSFERASE"/>
    <property type="match status" value="1"/>
</dbReference>
<dbReference type="AlphaFoldDB" id="A0A558CI04"/>
<proteinExistence type="predicted"/>
<dbReference type="InterPro" id="IPR000182">
    <property type="entry name" value="GNAT_dom"/>
</dbReference>
<accession>A0A558CI04</accession>
<dbReference type="Pfam" id="PF13302">
    <property type="entry name" value="Acetyltransf_3"/>
    <property type="match status" value="1"/>
</dbReference>
<organism evidence="2 3">
    <name type="scientific">Amycolatopsis rhizosphaerae</name>
    <dbReference type="NCBI Taxonomy" id="2053003"/>
    <lineage>
        <taxon>Bacteria</taxon>
        <taxon>Bacillati</taxon>
        <taxon>Actinomycetota</taxon>
        <taxon>Actinomycetes</taxon>
        <taxon>Pseudonocardiales</taxon>
        <taxon>Pseudonocardiaceae</taxon>
        <taxon>Amycolatopsis</taxon>
    </lineage>
</organism>
<gene>
    <name evidence="2" type="ORF">FNH05_17950</name>
</gene>
<dbReference type="GO" id="GO:1990189">
    <property type="term" value="F:protein N-terminal-serine acetyltransferase activity"/>
    <property type="evidence" value="ECO:0007669"/>
    <property type="project" value="TreeGrafter"/>
</dbReference>
<dbReference type="RefSeq" id="WP_144589852.1">
    <property type="nucleotide sequence ID" value="NZ_VJWX01000170.1"/>
</dbReference>
<protein>
    <submittedName>
        <fullName evidence="2">GNAT family N-acetyltransferase</fullName>
    </submittedName>
</protein>
<dbReference type="Gene3D" id="3.40.630.30">
    <property type="match status" value="1"/>
</dbReference>